<name>A0ABU4JSN2_9CLOT</name>
<dbReference type="RefSeq" id="WP_318797830.1">
    <property type="nucleotide sequence ID" value="NZ_JARUJP010000007.1"/>
</dbReference>
<evidence type="ECO:0000256" key="1">
    <source>
        <dbReference type="SAM" id="Phobius"/>
    </source>
</evidence>
<protein>
    <recommendedName>
        <fullName evidence="4">DUF2178 domain-containing protein</fullName>
    </recommendedName>
</protein>
<accession>A0ABU4JSN2</accession>
<sequence>MKKNKKKCALLVVGILIFGISLIGFSYRKNWLLAIGVGIGIMTLSSVISRILTSYSLRDDMKLQKKHEILNNDERNQFILYKSSYRVYQLMTPILGVIGFSLGLMGVEIWIVCIPVGILLLEAILIVMFHSKYNKEY</sequence>
<keyword evidence="1" id="KW-1133">Transmembrane helix</keyword>
<feature type="transmembrane region" description="Helical" evidence="1">
    <location>
        <begin position="109"/>
        <end position="129"/>
    </location>
</feature>
<feature type="transmembrane region" description="Helical" evidence="1">
    <location>
        <begin position="7"/>
        <end position="25"/>
    </location>
</feature>
<keyword evidence="1" id="KW-0472">Membrane</keyword>
<dbReference type="Proteomes" id="UP001281656">
    <property type="component" value="Unassembled WGS sequence"/>
</dbReference>
<evidence type="ECO:0000313" key="2">
    <source>
        <dbReference type="EMBL" id="MDW8801152.1"/>
    </source>
</evidence>
<feature type="transmembrane region" description="Helical" evidence="1">
    <location>
        <begin position="85"/>
        <end position="103"/>
    </location>
</feature>
<evidence type="ECO:0008006" key="4">
    <source>
        <dbReference type="Google" id="ProtNLM"/>
    </source>
</evidence>
<reference evidence="2 3" key="1">
    <citation type="submission" date="2023-04" db="EMBL/GenBank/DDBJ databases">
        <title>Clostridium tannerae sp. nov., isolated from the fecal material of an alpaca.</title>
        <authorList>
            <person name="Miller S."/>
            <person name="Hendry M."/>
            <person name="King J."/>
            <person name="Sankaranarayanan K."/>
            <person name="Lawson P.A."/>
        </authorList>
    </citation>
    <scope>NUCLEOTIDE SEQUENCE [LARGE SCALE GENOMIC DNA]</scope>
    <source>
        <strain evidence="2 3">A1-XYC3</strain>
    </source>
</reference>
<gene>
    <name evidence="2" type="ORF">P8V03_08270</name>
</gene>
<comment type="caution">
    <text evidence="2">The sequence shown here is derived from an EMBL/GenBank/DDBJ whole genome shotgun (WGS) entry which is preliminary data.</text>
</comment>
<organism evidence="2 3">
    <name type="scientific">Clostridium tanneri</name>
    <dbReference type="NCBI Taxonomy" id="3037988"/>
    <lineage>
        <taxon>Bacteria</taxon>
        <taxon>Bacillati</taxon>
        <taxon>Bacillota</taxon>
        <taxon>Clostridia</taxon>
        <taxon>Eubacteriales</taxon>
        <taxon>Clostridiaceae</taxon>
        <taxon>Clostridium</taxon>
    </lineage>
</organism>
<keyword evidence="1" id="KW-0812">Transmembrane</keyword>
<feature type="transmembrane region" description="Helical" evidence="1">
    <location>
        <begin position="31"/>
        <end position="52"/>
    </location>
</feature>
<keyword evidence="3" id="KW-1185">Reference proteome</keyword>
<evidence type="ECO:0000313" key="3">
    <source>
        <dbReference type="Proteomes" id="UP001281656"/>
    </source>
</evidence>
<dbReference type="EMBL" id="JARUJP010000007">
    <property type="protein sequence ID" value="MDW8801152.1"/>
    <property type="molecule type" value="Genomic_DNA"/>
</dbReference>
<proteinExistence type="predicted"/>